<keyword evidence="5" id="KW-1133">Transmembrane helix</keyword>
<keyword evidence="3" id="KW-0808">Transferase</keyword>
<reference evidence="7 8" key="1">
    <citation type="submission" date="2024-04" db="EMBL/GenBank/DDBJ databases">
        <title>Defined microbial consortia suppress multidrug-resistant proinflammatory Enterobacteriaceae via ecological control.</title>
        <authorList>
            <person name="Furuichi M."/>
            <person name="Kawaguchi T."/>
            <person name="Pust M."/>
            <person name="Yasuma K."/>
            <person name="Plichta D."/>
            <person name="Hasegawa N."/>
            <person name="Ohya T."/>
            <person name="Bhattarai S."/>
            <person name="Sasajima S."/>
            <person name="Aoto Y."/>
            <person name="Tuganbaev T."/>
            <person name="Yaginuma M."/>
            <person name="Ueda M."/>
            <person name="Okahashi N."/>
            <person name="Amafuji K."/>
            <person name="Kiridooshi Y."/>
            <person name="Sugita K."/>
            <person name="Strazar M."/>
            <person name="Skelly A."/>
            <person name="Suda W."/>
            <person name="Hattori M."/>
            <person name="Nakamoto N."/>
            <person name="Caballero S."/>
            <person name="Norman J."/>
            <person name="Olle B."/>
            <person name="Tanoue T."/>
            <person name="Arita M."/>
            <person name="Bucci V."/>
            <person name="Atarashi K."/>
            <person name="Xavier R."/>
            <person name="Honda K."/>
        </authorList>
    </citation>
    <scope>NUCLEOTIDE SEQUENCE [LARGE SCALE GENOMIC DNA]</scope>
    <source>
        <strain evidence="8">k04-0078-D8-1</strain>
    </source>
</reference>
<protein>
    <recommendedName>
        <fullName evidence="6">HAMP domain-containing protein</fullName>
    </recommendedName>
</protein>
<evidence type="ECO:0000259" key="6">
    <source>
        <dbReference type="PROSITE" id="PS50885"/>
    </source>
</evidence>
<dbReference type="PANTHER" id="PTHR34220">
    <property type="entry name" value="SENSOR HISTIDINE KINASE YPDA"/>
    <property type="match status" value="1"/>
</dbReference>
<keyword evidence="5" id="KW-0472">Membrane</keyword>
<dbReference type="Pfam" id="PF02518">
    <property type="entry name" value="HATPase_c"/>
    <property type="match status" value="1"/>
</dbReference>
<dbReference type="InterPro" id="IPR003594">
    <property type="entry name" value="HATPase_dom"/>
</dbReference>
<evidence type="ECO:0000313" key="7">
    <source>
        <dbReference type="EMBL" id="GAA6407079.1"/>
    </source>
</evidence>
<evidence type="ECO:0000256" key="2">
    <source>
        <dbReference type="ARBA" id="ARBA00022553"/>
    </source>
</evidence>
<sequence length="563" mass="65667">MGKMNLNRMLSAILAFLLVMQIVIVWVFGSFGTWIGRQQEERSVDYILKMYRTNLDKALNKIENDLQDILSNQLTLEMLNNRSDLQRWHASYDLTALLKEKRLTTQDVDGYIISDNVYETFLMSRGSNISYGDLDHIKPYFQNLDSQGIISSGWTSAQIEDKGYLVKYYNYGGVMIAAIVSQTKIQQILSYGQDTDTAIEFFVTNADKEIICASNPTWKYGQGILENTAPVLREQKVMDGAYYVMGSLKSSELGIQTPYFFIILFLLIISVLLLILLRYFMNKEVIRPVKVLSRTSEKIRQGSLDVRPDYICRNREMLELKDTYIMMLDTIMELKVQQYEKVIQVKDSELKYMHMQLKPHFFLNALSTINSMAYRNKNEEIHEFIQVFSDNIRYMFRAGLHTVPLREEIAHVSRYLEMQRLLYRDSFYSYFEVPEETEDFQIPRMILHTFMENIFKHVIDINSFTTIFLVCSIEPCQGEYMLKIEIQNTGKHFDENVLKEINEDSGTTPSERKQGGIGLKHTKEILSIMYGKEHLLFLENEEPDGAKVTVWIPQKVIREFGVK</sequence>
<evidence type="ECO:0000256" key="1">
    <source>
        <dbReference type="ARBA" id="ARBA00004370"/>
    </source>
</evidence>
<evidence type="ECO:0000256" key="4">
    <source>
        <dbReference type="ARBA" id="ARBA00022777"/>
    </source>
</evidence>
<dbReference type="EMBL" id="BAABYW010000001">
    <property type="protein sequence ID" value="GAA6407079.1"/>
    <property type="molecule type" value="Genomic_DNA"/>
</dbReference>
<keyword evidence="4" id="KW-0418">Kinase</keyword>
<dbReference type="SUPFAM" id="SSF55874">
    <property type="entry name" value="ATPase domain of HSP90 chaperone/DNA topoisomerase II/histidine kinase"/>
    <property type="match status" value="1"/>
</dbReference>
<evidence type="ECO:0000313" key="8">
    <source>
        <dbReference type="Proteomes" id="UP001600943"/>
    </source>
</evidence>
<name>A0ABQ0B6K0_9FIRM</name>
<dbReference type="Gene3D" id="3.30.565.10">
    <property type="entry name" value="Histidine kinase-like ATPase, C-terminal domain"/>
    <property type="match status" value="1"/>
</dbReference>
<keyword evidence="8" id="KW-1185">Reference proteome</keyword>
<dbReference type="InterPro" id="IPR036890">
    <property type="entry name" value="HATPase_C_sf"/>
</dbReference>
<keyword evidence="2" id="KW-0597">Phosphoprotein</keyword>
<gene>
    <name evidence="7" type="ORF">K040078D81_11960</name>
</gene>
<feature type="transmembrane region" description="Helical" evidence="5">
    <location>
        <begin position="12"/>
        <end position="35"/>
    </location>
</feature>
<dbReference type="Proteomes" id="UP001600943">
    <property type="component" value="Unassembled WGS sequence"/>
</dbReference>
<dbReference type="PROSITE" id="PS50885">
    <property type="entry name" value="HAMP"/>
    <property type="match status" value="1"/>
</dbReference>
<evidence type="ECO:0000256" key="3">
    <source>
        <dbReference type="ARBA" id="ARBA00022679"/>
    </source>
</evidence>
<keyword evidence="5" id="KW-0812">Transmembrane</keyword>
<evidence type="ECO:0000256" key="5">
    <source>
        <dbReference type="SAM" id="Phobius"/>
    </source>
</evidence>
<dbReference type="RefSeq" id="WP_390403974.1">
    <property type="nucleotide sequence ID" value="NZ_BAABYW010000001.1"/>
</dbReference>
<feature type="domain" description="HAMP" evidence="6">
    <location>
        <begin position="283"/>
        <end position="336"/>
    </location>
</feature>
<proteinExistence type="predicted"/>
<dbReference type="InterPro" id="IPR010559">
    <property type="entry name" value="Sig_transdc_His_kin_internal"/>
</dbReference>
<dbReference type="PANTHER" id="PTHR34220:SF7">
    <property type="entry name" value="SENSOR HISTIDINE KINASE YPDA"/>
    <property type="match status" value="1"/>
</dbReference>
<dbReference type="InterPro" id="IPR003660">
    <property type="entry name" value="HAMP_dom"/>
</dbReference>
<dbReference type="Pfam" id="PF06580">
    <property type="entry name" value="His_kinase"/>
    <property type="match status" value="1"/>
</dbReference>
<comment type="subcellular location">
    <subcellularLocation>
        <location evidence="1">Membrane</location>
    </subcellularLocation>
</comment>
<accession>A0ABQ0B6K0</accession>
<dbReference type="Gene3D" id="6.10.340.10">
    <property type="match status" value="1"/>
</dbReference>
<comment type="caution">
    <text evidence="7">The sequence shown here is derived from an EMBL/GenBank/DDBJ whole genome shotgun (WGS) entry which is preliminary data.</text>
</comment>
<feature type="transmembrane region" description="Helical" evidence="5">
    <location>
        <begin position="259"/>
        <end position="280"/>
    </location>
</feature>
<dbReference type="InterPro" id="IPR050640">
    <property type="entry name" value="Bact_2-comp_sensor_kinase"/>
</dbReference>
<organism evidence="7 8">
    <name type="scientific">Blautia hominis</name>
    <dbReference type="NCBI Taxonomy" id="2025493"/>
    <lineage>
        <taxon>Bacteria</taxon>
        <taxon>Bacillati</taxon>
        <taxon>Bacillota</taxon>
        <taxon>Clostridia</taxon>
        <taxon>Lachnospirales</taxon>
        <taxon>Lachnospiraceae</taxon>
        <taxon>Blautia</taxon>
    </lineage>
</organism>